<evidence type="ECO:0000313" key="5">
    <source>
        <dbReference type="RefSeq" id="XP_006814850.1"/>
    </source>
</evidence>
<name>A0ABM0M4A9_SACKO</name>
<evidence type="ECO:0000256" key="2">
    <source>
        <dbReference type="ARBA" id="ARBA00023180"/>
    </source>
</evidence>
<dbReference type="PANTHER" id="PTHR11339">
    <property type="entry name" value="EXTRACELLULAR MATRIX GLYCOPROTEIN RELATED"/>
    <property type="match status" value="1"/>
</dbReference>
<reference evidence="5" key="1">
    <citation type="submission" date="2025-08" db="UniProtKB">
        <authorList>
            <consortium name="RefSeq"/>
        </authorList>
    </citation>
    <scope>IDENTIFICATION</scope>
    <source>
        <tissue evidence="5">Testes</tissue>
    </source>
</reference>
<evidence type="ECO:0000259" key="3">
    <source>
        <dbReference type="PROSITE" id="PS51233"/>
    </source>
</evidence>
<dbReference type="SMART" id="SM00216">
    <property type="entry name" value="VWD"/>
    <property type="match status" value="1"/>
</dbReference>
<accession>A0ABM0M4A9</accession>
<dbReference type="GeneID" id="100374867"/>
<keyword evidence="4" id="KW-1185">Reference proteome</keyword>
<sequence length="250" mass="28102">MCTRFSLQNGDQTNYRAKSIAYSVALDVIELLMLYHSCGIATERVTMLITDNSGLWYTVDRSGSSSNIHCIVKGDPHFETFDGYKYTYMGFCSYKVVAWCGEGVTRPMPLITVTTRETNPKKVGHTQVISLILRRFGTRHFTEVIPDDCSFKLNGREWTTFPYIWPAHGSVHKEGNIFTIESYGQYKVVFDCKIHMVDIILTHPDAIGNLCGMCGNYNGNDTETDELQGYESIDALATAFKAPDPDPGCR</sequence>
<evidence type="ECO:0000256" key="1">
    <source>
        <dbReference type="ARBA" id="ARBA00023157"/>
    </source>
</evidence>
<protein>
    <submittedName>
        <fullName evidence="5">Zonadhesin-like</fullName>
    </submittedName>
</protein>
<dbReference type="RefSeq" id="XP_006814850.1">
    <property type="nucleotide sequence ID" value="XM_006814787.1"/>
</dbReference>
<keyword evidence="1" id="KW-1015">Disulfide bond</keyword>
<dbReference type="Proteomes" id="UP000694865">
    <property type="component" value="Unplaced"/>
</dbReference>
<proteinExistence type="predicted"/>
<dbReference type="InterPro" id="IPR050780">
    <property type="entry name" value="Mucin_vWF_Thrombospondin_sf"/>
</dbReference>
<dbReference type="PROSITE" id="PS51233">
    <property type="entry name" value="VWFD"/>
    <property type="match status" value="1"/>
</dbReference>
<gene>
    <name evidence="5" type="primary">LOC100374867</name>
</gene>
<dbReference type="Pfam" id="PF00094">
    <property type="entry name" value="VWD"/>
    <property type="match status" value="1"/>
</dbReference>
<dbReference type="InterPro" id="IPR001846">
    <property type="entry name" value="VWF_type-D"/>
</dbReference>
<evidence type="ECO:0000313" key="4">
    <source>
        <dbReference type="Proteomes" id="UP000694865"/>
    </source>
</evidence>
<organism evidence="4 5">
    <name type="scientific">Saccoglossus kowalevskii</name>
    <name type="common">Acorn worm</name>
    <dbReference type="NCBI Taxonomy" id="10224"/>
    <lineage>
        <taxon>Eukaryota</taxon>
        <taxon>Metazoa</taxon>
        <taxon>Hemichordata</taxon>
        <taxon>Enteropneusta</taxon>
        <taxon>Harrimaniidae</taxon>
        <taxon>Saccoglossus</taxon>
    </lineage>
</organism>
<keyword evidence="2" id="KW-0325">Glycoprotein</keyword>
<feature type="domain" description="VWFD" evidence="3">
    <location>
        <begin position="68"/>
        <end position="250"/>
    </location>
</feature>